<organism evidence="2 3">
    <name type="scientific">Actinoalloteichus hoggarensis</name>
    <dbReference type="NCBI Taxonomy" id="1470176"/>
    <lineage>
        <taxon>Bacteria</taxon>
        <taxon>Bacillati</taxon>
        <taxon>Actinomycetota</taxon>
        <taxon>Actinomycetes</taxon>
        <taxon>Pseudonocardiales</taxon>
        <taxon>Pseudonocardiaceae</taxon>
        <taxon>Actinoalloteichus</taxon>
    </lineage>
</organism>
<name>A0A221W5X2_9PSEU</name>
<dbReference type="Proteomes" id="UP000204221">
    <property type="component" value="Chromosome"/>
</dbReference>
<gene>
    <name evidence="2" type="ORF">AHOG_16865</name>
</gene>
<dbReference type="OrthoDB" id="9961407at2"/>
<feature type="region of interest" description="Disordered" evidence="1">
    <location>
        <begin position="1"/>
        <end position="28"/>
    </location>
</feature>
<dbReference type="KEGG" id="ahg:AHOG_16865"/>
<reference evidence="2 3" key="1">
    <citation type="submission" date="2017-07" db="EMBL/GenBank/DDBJ databases">
        <title>Complete genome sequence of Actinoalloteichus hoggarensis DSM 45943, type strain of Actinoalloteichus hoggarensis.</title>
        <authorList>
            <person name="Ruckert C."/>
            <person name="Nouioui I."/>
            <person name="Willmese J."/>
            <person name="van Wezel G."/>
            <person name="Klenk H.-P."/>
            <person name="Kalinowski J."/>
            <person name="Zotchev S.B."/>
        </authorList>
    </citation>
    <scope>NUCLEOTIDE SEQUENCE [LARGE SCALE GENOMIC DNA]</scope>
    <source>
        <strain evidence="2 3">DSM 45943</strain>
    </source>
</reference>
<evidence type="ECO:0000313" key="2">
    <source>
        <dbReference type="EMBL" id="ASO20999.1"/>
    </source>
</evidence>
<evidence type="ECO:0000313" key="3">
    <source>
        <dbReference type="Proteomes" id="UP000204221"/>
    </source>
</evidence>
<protein>
    <submittedName>
        <fullName evidence="2">Uncharacterized protein</fullName>
    </submittedName>
</protein>
<accession>A0A221W5X2</accession>
<keyword evidence="3" id="KW-1185">Reference proteome</keyword>
<evidence type="ECO:0000256" key="1">
    <source>
        <dbReference type="SAM" id="MobiDB-lite"/>
    </source>
</evidence>
<proteinExistence type="predicted"/>
<dbReference type="AlphaFoldDB" id="A0A221W5X2"/>
<dbReference type="RefSeq" id="WP_093942248.1">
    <property type="nucleotide sequence ID" value="NZ_CP022521.1"/>
</dbReference>
<sequence length="91" mass="9976">MSLIDEDIPTSTDDGSRRRAAEGTRPPRRRWAGVFRRLEHRRDPTYRQVDVGVCGAICEPVEDGGALPRCPVCHPGLADHVAGMTEPPATN</sequence>
<dbReference type="EMBL" id="CP022521">
    <property type="protein sequence ID" value="ASO20999.1"/>
    <property type="molecule type" value="Genomic_DNA"/>
</dbReference>